<dbReference type="Proteomes" id="UP001295684">
    <property type="component" value="Unassembled WGS sequence"/>
</dbReference>
<organism evidence="1 2">
    <name type="scientific">Euplotes crassus</name>
    <dbReference type="NCBI Taxonomy" id="5936"/>
    <lineage>
        <taxon>Eukaryota</taxon>
        <taxon>Sar</taxon>
        <taxon>Alveolata</taxon>
        <taxon>Ciliophora</taxon>
        <taxon>Intramacronucleata</taxon>
        <taxon>Spirotrichea</taxon>
        <taxon>Hypotrichia</taxon>
        <taxon>Euplotida</taxon>
        <taxon>Euplotidae</taxon>
        <taxon>Moneuplotes</taxon>
    </lineage>
</organism>
<name>A0AAD2CZD7_EUPCR</name>
<keyword evidence="2" id="KW-1185">Reference proteome</keyword>
<dbReference type="EMBL" id="CAMPGE010016611">
    <property type="protein sequence ID" value="CAI2375156.1"/>
    <property type="molecule type" value="Genomic_DNA"/>
</dbReference>
<accession>A0AAD2CZD7</accession>
<evidence type="ECO:0000313" key="2">
    <source>
        <dbReference type="Proteomes" id="UP001295684"/>
    </source>
</evidence>
<reference evidence="1" key="1">
    <citation type="submission" date="2023-07" db="EMBL/GenBank/DDBJ databases">
        <authorList>
            <consortium name="AG Swart"/>
            <person name="Singh M."/>
            <person name="Singh A."/>
            <person name="Seah K."/>
            <person name="Emmerich C."/>
        </authorList>
    </citation>
    <scope>NUCLEOTIDE SEQUENCE</scope>
    <source>
        <strain evidence="1">DP1</strain>
    </source>
</reference>
<gene>
    <name evidence="1" type="ORF">ECRASSUSDP1_LOCUS16516</name>
</gene>
<evidence type="ECO:0000313" key="1">
    <source>
        <dbReference type="EMBL" id="CAI2375156.1"/>
    </source>
</evidence>
<comment type="caution">
    <text evidence="1">The sequence shown here is derived from an EMBL/GenBank/DDBJ whole genome shotgun (WGS) entry which is preliminary data.</text>
</comment>
<dbReference type="AlphaFoldDB" id="A0AAD2CZD7"/>
<proteinExistence type="predicted"/>
<sequence>MLTFHIASAENLWEVHIFLRKLRSLPKLGREVLRLVVWEILGYVMYMSYFHKF</sequence>
<protein>
    <submittedName>
        <fullName evidence="1">Uncharacterized protein</fullName>
    </submittedName>
</protein>